<dbReference type="InterPro" id="IPR023980">
    <property type="entry name" value="CHP04013_B12-bd/rSAM"/>
</dbReference>
<protein>
    <submittedName>
        <fullName evidence="8">Radical SAM domain protein</fullName>
    </submittedName>
</protein>
<dbReference type="GO" id="GO:0031419">
    <property type="term" value="F:cobalamin binding"/>
    <property type="evidence" value="ECO:0007669"/>
    <property type="project" value="InterPro"/>
</dbReference>
<evidence type="ECO:0000256" key="2">
    <source>
        <dbReference type="ARBA" id="ARBA00022691"/>
    </source>
</evidence>
<dbReference type="InterPro" id="IPR007197">
    <property type="entry name" value="rSAM"/>
</dbReference>
<dbReference type="Gene3D" id="3.40.50.280">
    <property type="entry name" value="Cobalamin-binding domain"/>
    <property type="match status" value="1"/>
</dbReference>
<evidence type="ECO:0000313" key="8">
    <source>
        <dbReference type="EMBL" id="KFE69099.1"/>
    </source>
</evidence>
<evidence type="ECO:0000256" key="4">
    <source>
        <dbReference type="ARBA" id="ARBA00023004"/>
    </source>
</evidence>
<dbReference type="InterPro" id="IPR006638">
    <property type="entry name" value="Elp3/MiaA/NifB-like_rSAM"/>
</dbReference>
<dbReference type="PATRIC" id="fig|394096.3.peg.3046"/>
<keyword evidence="3" id="KW-0479">Metal-binding</keyword>
<dbReference type="SMART" id="SM00729">
    <property type="entry name" value="Elp3"/>
    <property type="match status" value="1"/>
</dbReference>
<dbReference type="GO" id="GO:0046872">
    <property type="term" value="F:metal ion binding"/>
    <property type="evidence" value="ECO:0007669"/>
    <property type="project" value="UniProtKB-KW"/>
</dbReference>
<dbReference type="SFLD" id="SFLDG01082">
    <property type="entry name" value="B12-binding_domain_containing"/>
    <property type="match status" value="1"/>
</dbReference>
<evidence type="ECO:0000259" key="7">
    <source>
        <dbReference type="PROSITE" id="PS51918"/>
    </source>
</evidence>
<comment type="caution">
    <text evidence="8">The sequence shown here is derived from an EMBL/GenBank/DDBJ whole genome shotgun (WGS) entry which is preliminary data.</text>
</comment>
<evidence type="ECO:0000259" key="6">
    <source>
        <dbReference type="PROSITE" id="PS51332"/>
    </source>
</evidence>
<dbReference type="PANTHER" id="PTHR43409:SF17">
    <property type="entry name" value="METHYLTHIOTRANSFERASE MJ0865-RELATED"/>
    <property type="match status" value="1"/>
</dbReference>
<reference evidence="8 9" key="1">
    <citation type="submission" date="2014-04" db="EMBL/GenBank/DDBJ databases">
        <title>Genome assembly of Hyalangium minutum DSM 14724.</title>
        <authorList>
            <person name="Sharma G."/>
            <person name="Subramanian S."/>
        </authorList>
    </citation>
    <scope>NUCLEOTIDE SEQUENCE [LARGE SCALE GENOMIC DNA]</scope>
    <source>
        <strain evidence="8 9">DSM 14724</strain>
    </source>
</reference>
<keyword evidence="9" id="KW-1185">Reference proteome</keyword>
<dbReference type="InterPro" id="IPR023404">
    <property type="entry name" value="rSAM_horseshoe"/>
</dbReference>
<comment type="cofactor">
    <cofactor evidence="1">
        <name>[4Fe-4S] cluster</name>
        <dbReference type="ChEBI" id="CHEBI:49883"/>
    </cofactor>
</comment>
<name>A0A085WN36_9BACT</name>
<feature type="domain" description="B12-binding" evidence="6">
    <location>
        <begin position="16"/>
        <end position="151"/>
    </location>
</feature>
<dbReference type="InterPro" id="IPR051198">
    <property type="entry name" value="BchE-like"/>
</dbReference>
<dbReference type="PROSITE" id="PS51918">
    <property type="entry name" value="RADICAL_SAM"/>
    <property type="match status" value="1"/>
</dbReference>
<dbReference type="RefSeq" id="WP_240486702.1">
    <property type="nucleotide sequence ID" value="NZ_JMCB01000005.1"/>
</dbReference>
<dbReference type="GO" id="GO:0051536">
    <property type="term" value="F:iron-sulfur cluster binding"/>
    <property type="evidence" value="ECO:0007669"/>
    <property type="project" value="UniProtKB-KW"/>
</dbReference>
<dbReference type="Proteomes" id="UP000028725">
    <property type="component" value="Unassembled WGS sequence"/>
</dbReference>
<accession>A0A085WN36</accession>
<evidence type="ECO:0000256" key="5">
    <source>
        <dbReference type="ARBA" id="ARBA00023014"/>
    </source>
</evidence>
<keyword evidence="5" id="KW-0411">Iron-sulfur</keyword>
<dbReference type="SUPFAM" id="SSF102114">
    <property type="entry name" value="Radical SAM enzymes"/>
    <property type="match status" value="1"/>
</dbReference>
<dbReference type="PANTHER" id="PTHR43409">
    <property type="entry name" value="ANAEROBIC MAGNESIUM-PROTOPORPHYRIN IX MONOMETHYL ESTER CYCLASE-RELATED"/>
    <property type="match status" value="1"/>
</dbReference>
<dbReference type="AlphaFoldDB" id="A0A085WN36"/>
<sequence length="443" mass="48862">MAAPTPVPPVMTSGSQEKVALVLSYQYPGKYAFTVLAGAIESDPGLADVPIHYPRDRETLLATLLQCADEGYTVVGAWSFYSASFGAAVAELAWVHERLEGREVLCIAGGVHATAETEQTLRAGFDLVAVGEGEHLLRELLHRLKRGEDPKGTRGMARLEGGRVVQNGRGEGVVDLDAFPPFAAKHEKYGAIEITRGCIYACRFCQTPFMSKARFRHRSVRNVAEWARVLRQSGRRDIRFITPTSLSYGTADESVNLAAVEELLAALRESMGPDGRIFFGTFPSEVRPEHVTPESLALLKRYVDNDNLIIGGQSGSNRILQSSHRGHDTEAVVRAVRIAVEEGFLPNVDFILGMPGEEREDVDATLQLMEQLSELGARVHGHTFMPLPGTPYRDAPAGRVDEETQRRLDRLASQGRLYGHWKQQATLAEQIVQRRQPRARGRA</sequence>
<dbReference type="EMBL" id="JMCB01000005">
    <property type="protein sequence ID" value="KFE69099.1"/>
    <property type="molecule type" value="Genomic_DNA"/>
</dbReference>
<evidence type="ECO:0000256" key="1">
    <source>
        <dbReference type="ARBA" id="ARBA00001966"/>
    </source>
</evidence>
<dbReference type="CDD" id="cd01335">
    <property type="entry name" value="Radical_SAM"/>
    <property type="match status" value="1"/>
</dbReference>
<evidence type="ECO:0000256" key="3">
    <source>
        <dbReference type="ARBA" id="ARBA00022723"/>
    </source>
</evidence>
<keyword evidence="2" id="KW-0949">S-adenosyl-L-methionine</keyword>
<dbReference type="InterPro" id="IPR006158">
    <property type="entry name" value="Cobalamin-bd"/>
</dbReference>
<organism evidence="8 9">
    <name type="scientific">Hyalangium minutum</name>
    <dbReference type="NCBI Taxonomy" id="394096"/>
    <lineage>
        <taxon>Bacteria</taxon>
        <taxon>Pseudomonadati</taxon>
        <taxon>Myxococcota</taxon>
        <taxon>Myxococcia</taxon>
        <taxon>Myxococcales</taxon>
        <taxon>Cystobacterineae</taxon>
        <taxon>Archangiaceae</taxon>
        <taxon>Hyalangium</taxon>
    </lineage>
</organism>
<dbReference type="PROSITE" id="PS51332">
    <property type="entry name" value="B12_BINDING"/>
    <property type="match status" value="1"/>
</dbReference>
<dbReference type="SFLD" id="SFLDS00029">
    <property type="entry name" value="Radical_SAM"/>
    <property type="match status" value="1"/>
</dbReference>
<evidence type="ECO:0000313" key="9">
    <source>
        <dbReference type="Proteomes" id="UP000028725"/>
    </source>
</evidence>
<dbReference type="STRING" id="394096.DB31_7001"/>
<keyword evidence="4" id="KW-0408">Iron</keyword>
<proteinExistence type="predicted"/>
<feature type="domain" description="Radical SAM core" evidence="7">
    <location>
        <begin position="184"/>
        <end position="423"/>
    </location>
</feature>
<dbReference type="Gene3D" id="3.80.30.20">
    <property type="entry name" value="tm_1862 like domain"/>
    <property type="match status" value="1"/>
</dbReference>
<dbReference type="Pfam" id="PF04055">
    <property type="entry name" value="Radical_SAM"/>
    <property type="match status" value="1"/>
</dbReference>
<dbReference type="InterPro" id="IPR058240">
    <property type="entry name" value="rSAM_sf"/>
</dbReference>
<dbReference type="NCBIfam" id="TIGR04013">
    <property type="entry name" value="B12_SAM_MJ_1487"/>
    <property type="match status" value="1"/>
</dbReference>
<dbReference type="GO" id="GO:0003824">
    <property type="term" value="F:catalytic activity"/>
    <property type="evidence" value="ECO:0007669"/>
    <property type="project" value="InterPro"/>
</dbReference>
<gene>
    <name evidence="8" type="ORF">DB31_7001</name>
</gene>